<reference evidence="2 3" key="1">
    <citation type="journal article" date="2015" name="MBio">
        <title>Genome-Resolved Metagenomic Analysis Reveals Roles for Candidate Phyla and Other Microbial Community Members in Biogeochemical Transformations in Oil Reservoirs.</title>
        <authorList>
            <person name="Hu P."/>
            <person name="Tom L."/>
            <person name="Singh A."/>
            <person name="Thomas B.C."/>
            <person name="Baker B.J."/>
            <person name="Piceno Y.M."/>
            <person name="Andersen G.L."/>
            <person name="Banfield J.F."/>
        </authorList>
    </citation>
    <scope>NUCLEOTIDE SEQUENCE [LARGE SCALE GENOMIC DNA]</scope>
    <source>
        <strain evidence="2">46_16</strain>
    </source>
</reference>
<dbReference type="InterPro" id="IPR017946">
    <property type="entry name" value="PLC-like_Pdiesterase_TIM-brl"/>
</dbReference>
<dbReference type="SUPFAM" id="SSF51695">
    <property type="entry name" value="PLC-like phosphodiesterases"/>
    <property type="match status" value="1"/>
</dbReference>
<gene>
    <name evidence="2" type="ORF">XD73_0085</name>
</gene>
<dbReference type="GO" id="GO:0008081">
    <property type="term" value="F:phosphoric diester hydrolase activity"/>
    <property type="evidence" value="ECO:0007669"/>
    <property type="project" value="InterPro"/>
</dbReference>
<feature type="domain" description="GP-PDE" evidence="1">
    <location>
        <begin position="12"/>
        <end position="249"/>
    </location>
</feature>
<protein>
    <submittedName>
        <fullName evidence="2">Putative glycerophosphoryl diester phosphodiesterase</fullName>
    </submittedName>
</protein>
<dbReference type="PROSITE" id="PS50007">
    <property type="entry name" value="PIPLC_X_DOMAIN"/>
    <property type="match status" value="1"/>
</dbReference>
<dbReference type="PATRIC" id="fig|167964.4.peg.411"/>
<comment type="caution">
    <text evidence="2">The sequence shown here is derived from an EMBL/GenBank/DDBJ whole genome shotgun (WGS) entry which is preliminary data.</text>
</comment>
<organism evidence="2 3">
    <name type="scientific">Anaerolinea thermophila</name>
    <dbReference type="NCBI Taxonomy" id="167964"/>
    <lineage>
        <taxon>Bacteria</taxon>
        <taxon>Bacillati</taxon>
        <taxon>Chloroflexota</taxon>
        <taxon>Anaerolineae</taxon>
        <taxon>Anaerolineales</taxon>
        <taxon>Anaerolineaceae</taxon>
        <taxon>Anaerolinea</taxon>
    </lineage>
</organism>
<dbReference type="InterPro" id="IPR030395">
    <property type="entry name" value="GP_PDE_dom"/>
</dbReference>
<sequence>MINHRLYELNRPVVFAHRGASKYAPENTLASFRKAMDMGAQALELDVTLSRDGTVVVIHDDTVDRISNGNGEVGDLTLAQIQALDAGSWFSVELTGERIPTLEEVFDLVGKQALINIELKNAKKRNTELVQKVAALVKAHNVQETVIFSSFIPKNVRLTRALLPECPVGLLTLPGFLGKLEMVLFPNNSPDLIHPHHSNVSAAFIEKQHARMRRVNTYTVNDADLMRTLIGWDVDGFFCDDLITAQQVLTKNP</sequence>
<evidence type="ECO:0000259" key="1">
    <source>
        <dbReference type="PROSITE" id="PS51704"/>
    </source>
</evidence>
<dbReference type="GO" id="GO:0006629">
    <property type="term" value="P:lipid metabolic process"/>
    <property type="evidence" value="ECO:0007669"/>
    <property type="project" value="InterPro"/>
</dbReference>
<dbReference type="PROSITE" id="PS51704">
    <property type="entry name" value="GP_PDE"/>
    <property type="match status" value="1"/>
</dbReference>
<dbReference type="EMBL" id="LGFU01000002">
    <property type="protein sequence ID" value="KUK47016.1"/>
    <property type="molecule type" value="Genomic_DNA"/>
</dbReference>
<name>A0A101FZ05_9CHLR</name>
<accession>A0A101FZ05</accession>
<dbReference type="PANTHER" id="PTHR46211">
    <property type="entry name" value="GLYCEROPHOSPHORYL DIESTER PHOSPHODIESTERASE"/>
    <property type="match status" value="1"/>
</dbReference>
<dbReference type="AlphaFoldDB" id="A0A101FZ05"/>
<dbReference type="Proteomes" id="UP000064249">
    <property type="component" value="Unassembled WGS sequence"/>
</dbReference>
<evidence type="ECO:0000313" key="3">
    <source>
        <dbReference type="Proteomes" id="UP000064249"/>
    </source>
</evidence>
<dbReference type="Pfam" id="PF03009">
    <property type="entry name" value="GDPD"/>
    <property type="match status" value="1"/>
</dbReference>
<dbReference type="Gene3D" id="3.20.20.190">
    <property type="entry name" value="Phosphatidylinositol (PI) phosphodiesterase"/>
    <property type="match status" value="1"/>
</dbReference>
<proteinExistence type="predicted"/>
<dbReference type="PANTHER" id="PTHR46211:SF14">
    <property type="entry name" value="GLYCEROPHOSPHODIESTER PHOSPHODIESTERASE"/>
    <property type="match status" value="1"/>
</dbReference>
<evidence type="ECO:0000313" key="2">
    <source>
        <dbReference type="EMBL" id="KUK47016.1"/>
    </source>
</evidence>